<name>A0A517ZPZ8_9PLAN</name>
<dbReference type="InterPro" id="IPR052932">
    <property type="entry name" value="OprB_Porin"/>
</dbReference>
<evidence type="ECO:0000313" key="4">
    <source>
        <dbReference type="Proteomes" id="UP000319383"/>
    </source>
</evidence>
<dbReference type="PANTHER" id="PTHR37944:SF1">
    <property type="entry name" value="PORIN B"/>
    <property type="match status" value="1"/>
</dbReference>
<proteinExistence type="inferred from homology"/>
<evidence type="ECO:0000256" key="1">
    <source>
        <dbReference type="ARBA" id="ARBA00008769"/>
    </source>
</evidence>
<dbReference type="InterPro" id="IPR007049">
    <property type="entry name" value="Carb-sel_porin_OprB"/>
</dbReference>
<dbReference type="Pfam" id="PF04966">
    <property type="entry name" value="OprB"/>
    <property type="match status" value="1"/>
</dbReference>
<dbReference type="Proteomes" id="UP000319383">
    <property type="component" value="Chromosome"/>
</dbReference>
<dbReference type="KEGG" id="sdyn:Mal52_30530"/>
<sequence length="462" mass="49912" precursor="true">MPLNFKLRCPAMTIVVCAWLVCLNSAACQERDARSSFSDLGSRFSNAGNGPSSGGTSFVSPDTHAGPIAGNPAATEIMTGSGLLGDFLGVNHNGFRVGGLNITSLNDQISGGLKPGHWTSNSLTLVDLSLDTEESYGWRGGRWGGQFLYYSGGTTNDDAGTVMGYNSLDVTAPRSRVEIYQLWYRQKMLDDRLTVRFGKMVPTADFNNVVRSIPFSDGAYNIPAVSSAILTPLFVNPTQLGIMPGYYNSAFGATTALTLPLDTYLQYGWYDGNLAAGRQTGLSGPHFNGFNLHILEAGADWTLGAQKKPGKFGIGGWKQTGELATASGSVNGADGMYLFLSQRLYYEHPDQSDQGISAFVQYAATNSAFIETHRYFGCGLTYFGPLPSRDHDSMGVMAAYGKMNDDPALELGSHELIYTTYYQCNVSKNLFVQPNLTYIDDPAQSTGIPDVFAFTMSVILLF</sequence>
<dbReference type="PANTHER" id="PTHR37944">
    <property type="entry name" value="PORIN B"/>
    <property type="match status" value="1"/>
</dbReference>
<evidence type="ECO:0000256" key="2">
    <source>
        <dbReference type="RuleBase" id="RU363072"/>
    </source>
</evidence>
<dbReference type="AlphaFoldDB" id="A0A517ZPZ8"/>
<evidence type="ECO:0000313" key="3">
    <source>
        <dbReference type="EMBL" id="QDU44569.1"/>
    </source>
</evidence>
<feature type="chain" id="PRO_5022254658" evidence="2">
    <location>
        <begin position="28"/>
        <end position="462"/>
    </location>
</feature>
<dbReference type="EMBL" id="CP036276">
    <property type="protein sequence ID" value="QDU44569.1"/>
    <property type="molecule type" value="Genomic_DNA"/>
</dbReference>
<gene>
    <name evidence="3" type="primary">oprB</name>
    <name evidence="3" type="ORF">Mal52_30530</name>
</gene>
<comment type="similarity">
    <text evidence="1 2">Belongs to the OprB family.</text>
</comment>
<accession>A0A517ZPZ8</accession>
<reference evidence="3 4" key="1">
    <citation type="submission" date="2019-02" db="EMBL/GenBank/DDBJ databases">
        <title>Deep-cultivation of Planctomycetes and their phenomic and genomic characterization uncovers novel biology.</title>
        <authorList>
            <person name="Wiegand S."/>
            <person name="Jogler M."/>
            <person name="Boedeker C."/>
            <person name="Pinto D."/>
            <person name="Vollmers J."/>
            <person name="Rivas-Marin E."/>
            <person name="Kohn T."/>
            <person name="Peeters S.H."/>
            <person name="Heuer A."/>
            <person name="Rast P."/>
            <person name="Oberbeckmann S."/>
            <person name="Bunk B."/>
            <person name="Jeske O."/>
            <person name="Meyerdierks A."/>
            <person name="Storesund J.E."/>
            <person name="Kallscheuer N."/>
            <person name="Luecker S."/>
            <person name="Lage O.M."/>
            <person name="Pohl T."/>
            <person name="Merkel B.J."/>
            <person name="Hornburger P."/>
            <person name="Mueller R.-W."/>
            <person name="Bruemmer F."/>
            <person name="Labrenz M."/>
            <person name="Spormann A.M."/>
            <person name="Op den Camp H."/>
            <person name="Overmann J."/>
            <person name="Amann R."/>
            <person name="Jetten M.S.M."/>
            <person name="Mascher T."/>
            <person name="Medema M.H."/>
            <person name="Devos D.P."/>
            <person name="Kaster A.-K."/>
            <person name="Ovreas L."/>
            <person name="Rohde M."/>
            <person name="Galperin M.Y."/>
            <person name="Jogler C."/>
        </authorList>
    </citation>
    <scope>NUCLEOTIDE SEQUENCE [LARGE SCALE GENOMIC DNA]</scope>
    <source>
        <strain evidence="3 4">Mal52</strain>
    </source>
</reference>
<dbReference type="GO" id="GO:0016020">
    <property type="term" value="C:membrane"/>
    <property type="evidence" value="ECO:0007669"/>
    <property type="project" value="InterPro"/>
</dbReference>
<dbReference type="GO" id="GO:0008643">
    <property type="term" value="P:carbohydrate transport"/>
    <property type="evidence" value="ECO:0007669"/>
    <property type="project" value="InterPro"/>
</dbReference>
<keyword evidence="2" id="KW-0732">Signal</keyword>
<feature type="signal peptide" evidence="2">
    <location>
        <begin position="1"/>
        <end position="27"/>
    </location>
</feature>
<dbReference type="GO" id="GO:0015288">
    <property type="term" value="F:porin activity"/>
    <property type="evidence" value="ECO:0007669"/>
    <property type="project" value="InterPro"/>
</dbReference>
<dbReference type="InterPro" id="IPR038673">
    <property type="entry name" value="OprB_sf"/>
</dbReference>
<keyword evidence="4" id="KW-1185">Reference proteome</keyword>
<dbReference type="Gene3D" id="2.40.160.180">
    <property type="entry name" value="Carbohydrate-selective porin OprB"/>
    <property type="match status" value="1"/>
</dbReference>
<organism evidence="3 4">
    <name type="scientific">Symmachiella dynata</name>
    <dbReference type="NCBI Taxonomy" id="2527995"/>
    <lineage>
        <taxon>Bacteria</taxon>
        <taxon>Pseudomonadati</taxon>
        <taxon>Planctomycetota</taxon>
        <taxon>Planctomycetia</taxon>
        <taxon>Planctomycetales</taxon>
        <taxon>Planctomycetaceae</taxon>
        <taxon>Symmachiella</taxon>
    </lineage>
</organism>
<protein>
    <submittedName>
        <fullName evidence="3">Porin B</fullName>
    </submittedName>
</protein>